<dbReference type="GO" id="GO:0046872">
    <property type="term" value="F:metal ion binding"/>
    <property type="evidence" value="ECO:0007669"/>
    <property type="project" value="UniProtKB-UniRule"/>
</dbReference>
<dbReference type="EC" id="2.10.1.1" evidence="5"/>
<reference evidence="8" key="2">
    <citation type="submission" date="2023-01" db="EMBL/GenBank/DDBJ databases">
        <authorList>
            <person name="Sun Q."/>
            <person name="Evtushenko L."/>
        </authorList>
    </citation>
    <scope>NUCLEOTIDE SEQUENCE</scope>
    <source>
        <strain evidence="8">VKM Ac-1321</strain>
    </source>
</reference>
<dbReference type="Gene3D" id="2.40.340.10">
    <property type="entry name" value="MoeA, C-terminal, domain IV"/>
    <property type="match status" value="1"/>
</dbReference>
<feature type="chain" id="PRO_5040852498" description="Molybdopterin molybdenumtransferase" evidence="6">
    <location>
        <begin position="29"/>
        <end position="395"/>
    </location>
</feature>
<dbReference type="GO" id="GO:0005829">
    <property type="term" value="C:cytosol"/>
    <property type="evidence" value="ECO:0007669"/>
    <property type="project" value="TreeGrafter"/>
</dbReference>
<dbReference type="AlphaFoldDB" id="A0A9W6KSM8"/>
<dbReference type="CDD" id="cd00887">
    <property type="entry name" value="MoeA"/>
    <property type="match status" value="1"/>
</dbReference>
<proteinExistence type="inferred from homology"/>
<dbReference type="InterPro" id="IPR036135">
    <property type="entry name" value="MoeA_linker/N_sf"/>
</dbReference>
<keyword evidence="3 5" id="KW-0500">Molybdenum</keyword>
<accession>A0A9W6KSM8</accession>
<dbReference type="RefSeq" id="WP_271189973.1">
    <property type="nucleotide sequence ID" value="NZ_BSFP01000072.1"/>
</dbReference>
<dbReference type="PANTHER" id="PTHR10192:SF5">
    <property type="entry name" value="GEPHYRIN"/>
    <property type="match status" value="1"/>
</dbReference>
<dbReference type="InterPro" id="IPR038987">
    <property type="entry name" value="MoeA-like"/>
</dbReference>
<keyword evidence="5" id="KW-0460">Magnesium</keyword>
<dbReference type="SUPFAM" id="SSF63867">
    <property type="entry name" value="MoeA C-terminal domain-like"/>
    <property type="match status" value="1"/>
</dbReference>
<evidence type="ECO:0000256" key="4">
    <source>
        <dbReference type="ARBA" id="ARBA00047317"/>
    </source>
</evidence>
<keyword evidence="5" id="KW-0808">Transferase</keyword>
<comment type="cofactor">
    <cofactor evidence="5">
        <name>Mg(2+)</name>
        <dbReference type="ChEBI" id="CHEBI:18420"/>
    </cofactor>
</comment>
<keyword evidence="9" id="KW-1185">Reference proteome</keyword>
<keyword evidence="5" id="KW-0501">Molybdenum cofactor biosynthesis</keyword>
<sequence length="395" mass="39113">MTAATTARPAQRAAAGLAWAAAHATARAAAHPLAPRPVPILEAAGLILAAPLVAQSAAPAADSAAMDGYAVAGPGPWRLTGRRLAGERAPAPALAAGRAVEIATGATVPAGTDAVLPYEDSAVDGGFVTGTPGRPHIRRAGDHGRPGDLLLPAGRPVTPVAVAAALQFGVAEAPVVPRPRVALLITGDEVVLTGSPGPGQVRDVFAPLVDALVVRCGGAPAAARLVPDDRDALRTALRTAGAHVVVVSGASSAGAADHLHAVLDRLGAVWLVDGVACRPGHPQGLAALPDGRWVVSLPGNPGAGLVAALTLLEPLVTALPARREPPPHTAPVTGALRRRPGCTHIVPVTVAGGGPARIVPGAGSAGLRAVAAADALAVIDDTWQPGAPARLLTLP</sequence>
<evidence type="ECO:0000256" key="5">
    <source>
        <dbReference type="RuleBase" id="RU365090"/>
    </source>
</evidence>
<keyword evidence="6" id="KW-0732">Signal</keyword>
<name>A0A9W6KSM8_9ACTN</name>
<dbReference type="Proteomes" id="UP001143480">
    <property type="component" value="Unassembled WGS sequence"/>
</dbReference>
<organism evidence="8 9">
    <name type="scientific">Dactylosporangium matsuzakiense</name>
    <dbReference type="NCBI Taxonomy" id="53360"/>
    <lineage>
        <taxon>Bacteria</taxon>
        <taxon>Bacillati</taxon>
        <taxon>Actinomycetota</taxon>
        <taxon>Actinomycetes</taxon>
        <taxon>Micromonosporales</taxon>
        <taxon>Micromonosporaceae</taxon>
        <taxon>Dactylosporangium</taxon>
    </lineage>
</organism>
<evidence type="ECO:0000256" key="3">
    <source>
        <dbReference type="ARBA" id="ARBA00022505"/>
    </source>
</evidence>
<dbReference type="Pfam" id="PF03453">
    <property type="entry name" value="MoeA_N"/>
    <property type="match status" value="1"/>
</dbReference>
<evidence type="ECO:0000256" key="1">
    <source>
        <dbReference type="ARBA" id="ARBA00002901"/>
    </source>
</evidence>
<evidence type="ECO:0000313" key="8">
    <source>
        <dbReference type="EMBL" id="GLL06420.1"/>
    </source>
</evidence>
<dbReference type="InterPro" id="IPR001453">
    <property type="entry name" value="MoaB/Mog_dom"/>
</dbReference>
<feature type="domain" description="MoaB/Mog" evidence="7">
    <location>
        <begin position="182"/>
        <end position="318"/>
    </location>
</feature>
<gene>
    <name evidence="8" type="ORF">GCM10017581_081700</name>
</gene>
<comment type="similarity">
    <text evidence="2 5">Belongs to the MoeA family.</text>
</comment>
<dbReference type="InterPro" id="IPR036425">
    <property type="entry name" value="MoaB/Mog-like_dom_sf"/>
</dbReference>
<dbReference type="Gene3D" id="3.90.105.10">
    <property type="entry name" value="Molybdopterin biosynthesis moea protein, domain 2"/>
    <property type="match status" value="1"/>
</dbReference>
<evidence type="ECO:0000259" key="7">
    <source>
        <dbReference type="SMART" id="SM00852"/>
    </source>
</evidence>
<reference evidence="8" key="1">
    <citation type="journal article" date="2014" name="Int. J. Syst. Evol. Microbiol.">
        <title>Complete genome sequence of Corynebacterium casei LMG S-19264T (=DSM 44701T), isolated from a smear-ripened cheese.</title>
        <authorList>
            <consortium name="US DOE Joint Genome Institute (JGI-PGF)"/>
            <person name="Walter F."/>
            <person name="Albersmeier A."/>
            <person name="Kalinowski J."/>
            <person name="Ruckert C."/>
        </authorList>
    </citation>
    <scope>NUCLEOTIDE SEQUENCE</scope>
    <source>
        <strain evidence="8">VKM Ac-1321</strain>
    </source>
</reference>
<feature type="signal peptide" evidence="6">
    <location>
        <begin position="1"/>
        <end position="28"/>
    </location>
</feature>
<evidence type="ECO:0000313" key="9">
    <source>
        <dbReference type="Proteomes" id="UP001143480"/>
    </source>
</evidence>
<comment type="caution">
    <text evidence="8">The sequence shown here is derived from an EMBL/GenBank/DDBJ whole genome shotgun (WGS) entry which is preliminary data.</text>
</comment>
<evidence type="ECO:0000256" key="2">
    <source>
        <dbReference type="ARBA" id="ARBA00010763"/>
    </source>
</evidence>
<dbReference type="GO" id="GO:0061599">
    <property type="term" value="F:molybdopterin molybdotransferase activity"/>
    <property type="evidence" value="ECO:0007669"/>
    <property type="project" value="UniProtKB-UniRule"/>
</dbReference>
<dbReference type="GO" id="GO:0006777">
    <property type="term" value="P:Mo-molybdopterin cofactor biosynthetic process"/>
    <property type="evidence" value="ECO:0007669"/>
    <property type="project" value="UniProtKB-UniRule"/>
</dbReference>
<comment type="pathway">
    <text evidence="5">Cofactor biosynthesis; molybdopterin biosynthesis.</text>
</comment>
<dbReference type="SMART" id="SM00852">
    <property type="entry name" value="MoCF_biosynth"/>
    <property type="match status" value="1"/>
</dbReference>
<keyword evidence="5" id="KW-0479">Metal-binding</keyword>
<dbReference type="Pfam" id="PF00994">
    <property type="entry name" value="MoCF_biosynth"/>
    <property type="match status" value="1"/>
</dbReference>
<evidence type="ECO:0000256" key="6">
    <source>
        <dbReference type="SAM" id="SignalP"/>
    </source>
</evidence>
<dbReference type="Gene3D" id="2.170.190.11">
    <property type="entry name" value="Molybdopterin biosynthesis moea protein, domain 3"/>
    <property type="match status" value="1"/>
</dbReference>
<dbReference type="Gene3D" id="3.40.980.10">
    <property type="entry name" value="MoaB/Mog-like domain"/>
    <property type="match status" value="1"/>
</dbReference>
<comment type="function">
    <text evidence="1 5">Catalyzes the insertion of molybdate into adenylated molybdopterin with the concomitant release of AMP.</text>
</comment>
<dbReference type="PANTHER" id="PTHR10192">
    <property type="entry name" value="MOLYBDOPTERIN BIOSYNTHESIS PROTEIN"/>
    <property type="match status" value="1"/>
</dbReference>
<comment type="catalytic activity">
    <reaction evidence="4">
        <text>adenylyl-molybdopterin + molybdate = Mo-molybdopterin + AMP + H(+)</text>
        <dbReference type="Rhea" id="RHEA:35047"/>
        <dbReference type="ChEBI" id="CHEBI:15378"/>
        <dbReference type="ChEBI" id="CHEBI:36264"/>
        <dbReference type="ChEBI" id="CHEBI:62727"/>
        <dbReference type="ChEBI" id="CHEBI:71302"/>
        <dbReference type="ChEBI" id="CHEBI:456215"/>
        <dbReference type="EC" id="2.10.1.1"/>
    </reaction>
</comment>
<dbReference type="EMBL" id="BSFP01000072">
    <property type="protein sequence ID" value="GLL06420.1"/>
    <property type="molecule type" value="Genomic_DNA"/>
</dbReference>
<dbReference type="SUPFAM" id="SSF63882">
    <property type="entry name" value="MoeA N-terminal region -like"/>
    <property type="match status" value="1"/>
</dbReference>
<dbReference type="SUPFAM" id="SSF53218">
    <property type="entry name" value="Molybdenum cofactor biosynthesis proteins"/>
    <property type="match status" value="1"/>
</dbReference>
<protein>
    <recommendedName>
        <fullName evidence="5">Molybdopterin molybdenumtransferase</fullName>
        <ecNumber evidence="5">2.10.1.1</ecNumber>
    </recommendedName>
</protein>
<dbReference type="InterPro" id="IPR036688">
    <property type="entry name" value="MoeA_C_domain_IV_sf"/>
</dbReference>
<dbReference type="InterPro" id="IPR005110">
    <property type="entry name" value="MoeA_linker/N"/>
</dbReference>